<comment type="caution">
    <text evidence="1">The sequence shown here is derived from an EMBL/GenBank/DDBJ whole genome shotgun (WGS) entry which is preliminary data.</text>
</comment>
<dbReference type="AlphaFoldDB" id="X1PJL6"/>
<organism evidence="1">
    <name type="scientific">marine sediment metagenome</name>
    <dbReference type="NCBI Taxonomy" id="412755"/>
    <lineage>
        <taxon>unclassified sequences</taxon>
        <taxon>metagenomes</taxon>
        <taxon>ecological metagenomes</taxon>
    </lineage>
</organism>
<dbReference type="EMBL" id="BARV01035314">
    <property type="protein sequence ID" value="GAI56023.1"/>
    <property type="molecule type" value="Genomic_DNA"/>
</dbReference>
<sequence length="71" mass="8378">EIKNPNLPLLLDRLEKDTLVDEEDLKFTKSMFKNVREEIIETDSLHLTEKFDHITVEKITYEAEFIGLISK</sequence>
<proteinExistence type="predicted"/>
<protein>
    <submittedName>
        <fullName evidence="1">Uncharacterized protein</fullName>
    </submittedName>
</protein>
<reference evidence="1" key="1">
    <citation type="journal article" date="2014" name="Front. Microbiol.">
        <title>High frequency of phylogenetically diverse reductive dehalogenase-homologous genes in deep subseafloor sedimentary metagenomes.</title>
        <authorList>
            <person name="Kawai M."/>
            <person name="Futagami T."/>
            <person name="Toyoda A."/>
            <person name="Takaki Y."/>
            <person name="Nishi S."/>
            <person name="Hori S."/>
            <person name="Arai W."/>
            <person name="Tsubouchi T."/>
            <person name="Morono Y."/>
            <person name="Uchiyama I."/>
            <person name="Ito T."/>
            <person name="Fujiyama A."/>
            <person name="Inagaki F."/>
            <person name="Takami H."/>
        </authorList>
    </citation>
    <scope>NUCLEOTIDE SEQUENCE</scope>
    <source>
        <strain evidence="1">Expedition CK06-06</strain>
    </source>
</reference>
<accession>X1PJL6</accession>
<name>X1PJL6_9ZZZZ</name>
<evidence type="ECO:0000313" key="1">
    <source>
        <dbReference type="EMBL" id="GAI56023.1"/>
    </source>
</evidence>
<feature type="non-terminal residue" evidence="1">
    <location>
        <position position="1"/>
    </location>
</feature>
<gene>
    <name evidence="1" type="ORF">S06H3_55127</name>
</gene>